<gene>
    <name evidence="1" type="ORF">PS880_00435</name>
</gene>
<accession>A0A5E7GQF1</accession>
<dbReference type="Proteomes" id="UP000375525">
    <property type="component" value="Unassembled WGS sequence"/>
</dbReference>
<protein>
    <submittedName>
        <fullName evidence="1">Uncharacterized protein</fullName>
    </submittedName>
</protein>
<evidence type="ECO:0000313" key="2">
    <source>
        <dbReference type="Proteomes" id="UP000375525"/>
    </source>
</evidence>
<dbReference type="RefSeq" id="WP_150778424.1">
    <property type="nucleotide sequence ID" value="NZ_CABVIH010000002.1"/>
</dbReference>
<sequence length="83" mass="9172">MKKSAFRKLIEDEIDDAAGNIMAKGTTSDDIAFGRLNVLLSLRRTLDNKTTPEDIGMWGAFNDILQLLRVLDGNETIFSGIEA</sequence>
<name>A0A5E7GQF1_PSEFL</name>
<dbReference type="OrthoDB" id="7028376at2"/>
<dbReference type="AlphaFoldDB" id="A0A5E7GQF1"/>
<proteinExistence type="predicted"/>
<dbReference type="EMBL" id="CABVIH010000002">
    <property type="protein sequence ID" value="VVO53764.1"/>
    <property type="molecule type" value="Genomic_DNA"/>
</dbReference>
<organism evidence="1 2">
    <name type="scientific">Pseudomonas fluorescens</name>
    <dbReference type="NCBI Taxonomy" id="294"/>
    <lineage>
        <taxon>Bacteria</taxon>
        <taxon>Pseudomonadati</taxon>
        <taxon>Pseudomonadota</taxon>
        <taxon>Gammaproteobacteria</taxon>
        <taxon>Pseudomonadales</taxon>
        <taxon>Pseudomonadaceae</taxon>
        <taxon>Pseudomonas</taxon>
    </lineage>
</organism>
<reference evidence="1 2" key="1">
    <citation type="submission" date="2019-09" db="EMBL/GenBank/DDBJ databases">
        <authorList>
            <person name="Chandra G."/>
            <person name="Truman W A."/>
        </authorList>
    </citation>
    <scope>NUCLEOTIDE SEQUENCE [LARGE SCALE GENOMIC DNA]</scope>
    <source>
        <strain evidence="1">PS880</strain>
    </source>
</reference>
<evidence type="ECO:0000313" key="1">
    <source>
        <dbReference type="EMBL" id="VVO53764.1"/>
    </source>
</evidence>